<comment type="caution">
    <text evidence="1">The sequence shown here is derived from an EMBL/GenBank/DDBJ whole genome shotgun (WGS) entry which is preliminary data.</text>
</comment>
<dbReference type="SUPFAM" id="SSF158745">
    <property type="entry name" value="LanC-like"/>
    <property type="match status" value="1"/>
</dbReference>
<evidence type="ECO:0000313" key="1">
    <source>
        <dbReference type="EMBL" id="MEQ2190203.1"/>
    </source>
</evidence>
<dbReference type="Gene3D" id="1.50.10.10">
    <property type="match status" value="1"/>
</dbReference>
<reference evidence="1 2" key="1">
    <citation type="submission" date="2021-06" db="EMBL/GenBank/DDBJ databases">
        <authorList>
            <person name="Palmer J.M."/>
        </authorList>
    </citation>
    <scope>NUCLEOTIDE SEQUENCE [LARGE SCALE GENOMIC DNA]</scope>
    <source>
        <strain evidence="1 2">GA_2019</strain>
        <tissue evidence="1">Muscle</tissue>
    </source>
</reference>
<gene>
    <name evidence="1" type="primary">LANCL1_2</name>
    <name evidence="1" type="ORF">GOODEAATRI_033441</name>
</gene>
<dbReference type="Pfam" id="PF05147">
    <property type="entry name" value="LANC_like"/>
    <property type="match status" value="1"/>
</dbReference>
<dbReference type="EMBL" id="JAHRIO010096921">
    <property type="protein sequence ID" value="MEQ2190203.1"/>
    <property type="molecule type" value="Genomic_DNA"/>
</dbReference>
<organism evidence="1 2">
    <name type="scientific">Goodea atripinnis</name>
    <dbReference type="NCBI Taxonomy" id="208336"/>
    <lineage>
        <taxon>Eukaryota</taxon>
        <taxon>Metazoa</taxon>
        <taxon>Chordata</taxon>
        <taxon>Craniata</taxon>
        <taxon>Vertebrata</taxon>
        <taxon>Euteleostomi</taxon>
        <taxon>Actinopterygii</taxon>
        <taxon>Neopterygii</taxon>
        <taxon>Teleostei</taxon>
        <taxon>Neoteleostei</taxon>
        <taxon>Acanthomorphata</taxon>
        <taxon>Ovalentaria</taxon>
        <taxon>Atherinomorphae</taxon>
        <taxon>Cyprinodontiformes</taxon>
        <taxon>Goodeidae</taxon>
        <taxon>Goodea</taxon>
    </lineage>
</organism>
<dbReference type="PANTHER" id="PTHR12736:SF11">
    <property type="entry name" value="LANC-LIKE PROTEIN 2"/>
    <property type="match status" value="1"/>
</dbReference>
<dbReference type="InterPro" id="IPR007822">
    <property type="entry name" value="LANC-like"/>
</dbReference>
<sequence length="109" mass="12791">VFKEEKYLKEAADCAEVIWQRGLLRKGYGICHGTAGNGYAFLTLYKLTQEKKYLYRACKFAEWCLDYGTHGCRIPDRPYSLFEGRKYISYVQLKLFLLCQENILIINVM</sequence>
<evidence type="ECO:0000313" key="2">
    <source>
        <dbReference type="Proteomes" id="UP001476798"/>
    </source>
</evidence>
<dbReference type="PRINTS" id="PR01950">
    <property type="entry name" value="LANCSUPER"/>
</dbReference>
<dbReference type="PANTHER" id="PTHR12736">
    <property type="entry name" value="LANC-LIKE PROTEIN"/>
    <property type="match status" value="1"/>
</dbReference>
<name>A0ABV0Q341_9TELE</name>
<keyword evidence="2" id="KW-1185">Reference proteome</keyword>
<accession>A0ABV0Q341</accession>
<protein>
    <submittedName>
        <fullName evidence="1">Glutathione S-transferase lancl1</fullName>
    </submittedName>
</protein>
<dbReference type="Proteomes" id="UP001476798">
    <property type="component" value="Unassembled WGS sequence"/>
</dbReference>
<proteinExistence type="predicted"/>
<feature type="non-terminal residue" evidence="1">
    <location>
        <position position="1"/>
    </location>
</feature>
<dbReference type="InterPro" id="IPR012341">
    <property type="entry name" value="6hp_glycosidase-like_sf"/>
</dbReference>
<dbReference type="CDD" id="cd04794">
    <property type="entry name" value="euk_LANCL"/>
    <property type="match status" value="1"/>
</dbReference>